<keyword evidence="2" id="KW-1185">Reference proteome</keyword>
<dbReference type="AlphaFoldDB" id="A0A151N1L5"/>
<accession>A0A151N1L5</accession>
<name>A0A151N1L5_ALLMI</name>
<comment type="caution">
    <text evidence="1">The sequence shown here is derived from an EMBL/GenBank/DDBJ whole genome shotgun (WGS) entry which is preliminary data.</text>
</comment>
<reference evidence="1 2" key="1">
    <citation type="journal article" date="2012" name="Genome Biol.">
        <title>Sequencing three crocodilian genomes to illuminate the evolution of archosaurs and amniotes.</title>
        <authorList>
            <person name="St John J.A."/>
            <person name="Braun E.L."/>
            <person name="Isberg S.R."/>
            <person name="Miles L.G."/>
            <person name="Chong A.Y."/>
            <person name="Gongora J."/>
            <person name="Dalzell P."/>
            <person name="Moran C."/>
            <person name="Bed'hom B."/>
            <person name="Abzhanov A."/>
            <person name="Burgess S.C."/>
            <person name="Cooksey A.M."/>
            <person name="Castoe T.A."/>
            <person name="Crawford N.G."/>
            <person name="Densmore L.D."/>
            <person name="Drew J.C."/>
            <person name="Edwards S.V."/>
            <person name="Faircloth B.C."/>
            <person name="Fujita M.K."/>
            <person name="Greenwold M.J."/>
            <person name="Hoffmann F.G."/>
            <person name="Howard J.M."/>
            <person name="Iguchi T."/>
            <person name="Janes D.E."/>
            <person name="Khan S.Y."/>
            <person name="Kohno S."/>
            <person name="de Koning A.J."/>
            <person name="Lance S.L."/>
            <person name="McCarthy F.M."/>
            <person name="McCormack J.E."/>
            <person name="Merchant M.E."/>
            <person name="Peterson D.G."/>
            <person name="Pollock D.D."/>
            <person name="Pourmand N."/>
            <person name="Raney B.J."/>
            <person name="Roessler K.A."/>
            <person name="Sanford J.R."/>
            <person name="Sawyer R.H."/>
            <person name="Schmidt C.J."/>
            <person name="Triplett E.W."/>
            <person name="Tuberville T.D."/>
            <person name="Venegas-Anaya M."/>
            <person name="Howard J.T."/>
            <person name="Jarvis E.D."/>
            <person name="Guillette L.J.Jr."/>
            <person name="Glenn T.C."/>
            <person name="Green R.E."/>
            <person name="Ray D.A."/>
        </authorList>
    </citation>
    <scope>NUCLEOTIDE SEQUENCE [LARGE SCALE GENOMIC DNA]</scope>
    <source>
        <strain evidence="1">KSC_2009_1</strain>
    </source>
</reference>
<evidence type="ECO:0000313" key="1">
    <source>
        <dbReference type="EMBL" id="KYO30713.1"/>
    </source>
</evidence>
<gene>
    <name evidence="1" type="ORF">Y1Q_0008328</name>
</gene>
<protein>
    <submittedName>
        <fullName evidence="1">Uncharacterized protein</fullName>
    </submittedName>
</protein>
<dbReference type="Proteomes" id="UP000050525">
    <property type="component" value="Unassembled WGS sequence"/>
</dbReference>
<dbReference type="EMBL" id="AKHW03004154">
    <property type="protein sequence ID" value="KYO30713.1"/>
    <property type="molecule type" value="Genomic_DNA"/>
</dbReference>
<proteinExistence type="predicted"/>
<sequence length="105" mass="11295">MSQQPTHLVPNFSRKRLCVDEFLSSENSQRRGRGEILLVLKGQSGVCRHCLDGLSFSCIASPLITRQGHEQIAVETITLEGISKPLLKALACPHLGAAAAPVPPP</sequence>
<organism evidence="1 2">
    <name type="scientific">Alligator mississippiensis</name>
    <name type="common">American alligator</name>
    <dbReference type="NCBI Taxonomy" id="8496"/>
    <lineage>
        <taxon>Eukaryota</taxon>
        <taxon>Metazoa</taxon>
        <taxon>Chordata</taxon>
        <taxon>Craniata</taxon>
        <taxon>Vertebrata</taxon>
        <taxon>Euteleostomi</taxon>
        <taxon>Archelosauria</taxon>
        <taxon>Archosauria</taxon>
        <taxon>Crocodylia</taxon>
        <taxon>Alligatoridae</taxon>
        <taxon>Alligatorinae</taxon>
        <taxon>Alligator</taxon>
    </lineage>
</organism>
<evidence type="ECO:0000313" key="2">
    <source>
        <dbReference type="Proteomes" id="UP000050525"/>
    </source>
</evidence>